<dbReference type="EMBL" id="CP039346">
    <property type="protein sequence ID" value="QCD82770.1"/>
    <property type="molecule type" value="Genomic_DNA"/>
</dbReference>
<accession>A0A4D6L2S6</accession>
<keyword evidence="3" id="KW-1185">Reference proteome</keyword>
<dbReference type="Proteomes" id="UP000501690">
    <property type="component" value="Linkage Group LG2"/>
</dbReference>
<organism evidence="2 3">
    <name type="scientific">Vigna unguiculata</name>
    <name type="common">Cowpea</name>
    <dbReference type="NCBI Taxonomy" id="3917"/>
    <lineage>
        <taxon>Eukaryota</taxon>
        <taxon>Viridiplantae</taxon>
        <taxon>Streptophyta</taxon>
        <taxon>Embryophyta</taxon>
        <taxon>Tracheophyta</taxon>
        <taxon>Spermatophyta</taxon>
        <taxon>Magnoliopsida</taxon>
        <taxon>eudicotyledons</taxon>
        <taxon>Gunneridae</taxon>
        <taxon>Pentapetalae</taxon>
        <taxon>rosids</taxon>
        <taxon>fabids</taxon>
        <taxon>Fabales</taxon>
        <taxon>Fabaceae</taxon>
        <taxon>Papilionoideae</taxon>
        <taxon>50 kb inversion clade</taxon>
        <taxon>NPAAA clade</taxon>
        <taxon>indigoferoid/millettioid clade</taxon>
        <taxon>Phaseoleae</taxon>
        <taxon>Vigna</taxon>
    </lineage>
</organism>
<protein>
    <submittedName>
        <fullName evidence="2">Uncharacterized protein</fullName>
    </submittedName>
</protein>
<evidence type="ECO:0000313" key="3">
    <source>
        <dbReference type="Proteomes" id="UP000501690"/>
    </source>
</evidence>
<evidence type="ECO:0000313" key="2">
    <source>
        <dbReference type="EMBL" id="QCD82770.1"/>
    </source>
</evidence>
<name>A0A4D6L2S6_VIGUN</name>
<proteinExistence type="predicted"/>
<feature type="transmembrane region" description="Helical" evidence="1">
    <location>
        <begin position="60"/>
        <end position="78"/>
    </location>
</feature>
<gene>
    <name evidence="2" type="ORF">DEO72_LG2g3111</name>
</gene>
<sequence length="94" mass="9992">MSGDSDGNNSPGACPPGGVDCSARRWLQNGWLLGAWRLAVRVPRQAVWELLAPSGMCPPLGYLAVVSPSCWIFLGVIYKSFGDASKVRLLGSLS</sequence>
<keyword evidence="1" id="KW-1133">Transmembrane helix</keyword>
<reference evidence="2 3" key="1">
    <citation type="submission" date="2019-04" db="EMBL/GenBank/DDBJ databases">
        <title>An improved genome assembly and genetic linkage map for asparagus bean, Vigna unguiculata ssp. sesquipedialis.</title>
        <authorList>
            <person name="Xia Q."/>
            <person name="Zhang R."/>
            <person name="Dong Y."/>
        </authorList>
    </citation>
    <scope>NUCLEOTIDE SEQUENCE [LARGE SCALE GENOMIC DNA]</scope>
    <source>
        <tissue evidence="2">Leaf</tissue>
    </source>
</reference>
<dbReference type="AlphaFoldDB" id="A0A4D6L2S6"/>
<keyword evidence="1" id="KW-0472">Membrane</keyword>
<keyword evidence="1" id="KW-0812">Transmembrane</keyword>
<evidence type="ECO:0000256" key="1">
    <source>
        <dbReference type="SAM" id="Phobius"/>
    </source>
</evidence>